<evidence type="ECO:0000259" key="4">
    <source>
        <dbReference type="PROSITE" id="PS50893"/>
    </source>
</evidence>
<gene>
    <name evidence="5" type="primary">lolD_2</name>
    <name evidence="5" type="ORF">TRL7639_02697</name>
</gene>
<dbReference type="PROSITE" id="PS50893">
    <property type="entry name" value="ABC_TRANSPORTER_2"/>
    <property type="match status" value="1"/>
</dbReference>
<evidence type="ECO:0000256" key="1">
    <source>
        <dbReference type="ARBA" id="ARBA00005417"/>
    </source>
</evidence>
<dbReference type="PANTHER" id="PTHR24220">
    <property type="entry name" value="IMPORT ATP-BINDING PROTEIN"/>
    <property type="match status" value="1"/>
</dbReference>
<dbReference type="PANTHER" id="PTHR24220:SF689">
    <property type="entry name" value="LIPOPROTEIN-RELEASING SYSTEM ATP-BINDING PROTEIN LOLD"/>
    <property type="match status" value="1"/>
</dbReference>
<dbReference type="Proteomes" id="UP000193077">
    <property type="component" value="Unassembled WGS sequence"/>
</dbReference>
<keyword evidence="2" id="KW-0547">Nucleotide-binding</keyword>
<organism evidence="5 6">
    <name type="scientific">Falsiruegeria litorea R37</name>
    <dbReference type="NCBI Taxonomy" id="1200284"/>
    <lineage>
        <taxon>Bacteria</taxon>
        <taxon>Pseudomonadati</taxon>
        <taxon>Pseudomonadota</taxon>
        <taxon>Alphaproteobacteria</taxon>
        <taxon>Rhodobacterales</taxon>
        <taxon>Roseobacteraceae</taxon>
        <taxon>Falsiruegeria</taxon>
    </lineage>
</organism>
<dbReference type="GO" id="GO:0022857">
    <property type="term" value="F:transmembrane transporter activity"/>
    <property type="evidence" value="ECO:0007669"/>
    <property type="project" value="TreeGrafter"/>
</dbReference>
<dbReference type="EC" id="3.6.3.-" evidence="5"/>
<dbReference type="InterPro" id="IPR003593">
    <property type="entry name" value="AAA+_ATPase"/>
</dbReference>
<proteinExistence type="inferred from homology"/>
<sequence>MASMSLPCRSTCCPKLMSTGLHMVDGRISLSDGDRRFEVHVPELQLDPGQALALTGASGSGKTLVLEMLGLLRAPQGGTTYRVGNADLAALWQRGPRNPELAEMRGRLFGFVPQSGGLLPFLTVRDNIALPQRVCGQPDPDWCASLIDRLGLGDQAGQYPASLSIGQRQRTAIARALSHRPRIVIADEPTSALDPSSADQVLVLLLETAAEQGAGVILSSHDLDRMDRHGIARRSLKLEAGPPVTSRLEGGSC</sequence>
<dbReference type="SUPFAM" id="SSF52540">
    <property type="entry name" value="P-loop containing nucleoside triphosphate hydrolases"/>
    <property type="match status" value="1"/>
</dbReference>
<dbReference type="GO" id="GO:0016887">
    <property type="term" value="F:ATP hydrolysis activity"/>
    <property type="evidence" value="ECO:0007669"/>
    <property type="project" value="InterPro"/>
</dbReference>
<dbReference type="AlphaFoldDB" id="A0A1Y5SXH2"/>
<keyword evidence="6" id="KW-1185">Reference proteome</keyword>
<evidence type="ECO:0000313" key="6">
    <source>
        <dbReference type="Proteomes" id="UP000193077"/>
    </source>
</evidence>
<reference evidence="5 6" key="1">
    <citation type="submission" date="2017-03" db="EMBL/GenBank/DDBJ databases">
        <authorList>
            <person name="Afonso C.L."/>
            <person name="Miller P.J."/>
            <person name="Scott M.A."/>
            <person name="Spackman E."/>
            <person name="Goraichik I."/>
            <person name="Dimitrov K.M."/>
            <person name="Suarez D.L."/>
            <person name="Swayne D.E."/>
        </authorList>
    </citation>
    <scope>NUCLEOTIDE SEQUENCE [LARGE SCALE GENOMIC DNA]</scope>
    <source>
        <strain evidence="5 6">CECT 7639</strain>
    </source>
</reference>
<dbReference type="GO" id="GO:0089705">
    <property type="term" value="P:protein localization to outer membrane"/>
    <property type="evidence" value="ECO:0007669"/>
    <property type="project" value="TreeGrafter"/>
</dbReference>
<dbReference type="GO" id="GO:0005524">
    <property type="term" value="F:ATP binding"/>
    <property type="evidence" value="ECO:0007669"/>
    <property type="project" value="UniProtKB-KW"/>
</dbReference>
<dbReference type="GO" id="GO:0044874">
    <property type="term" value="P:lipoprotein localization to outer membrane"/>
    <property type="evidence" value="ECO:0007669"/>
    <property type="project" value="TreeGrafter"/>
</dbReference>
<dbReference type="EMBL" id="FWFO01000001">
    <property type="protein sequence ID" value="SLN48777.1"/>
    <property type="molecule type" value="Genomic_DNA"/>
</dbReference>
<comment type="similarity">
    <text evidence="1">Belongs to the ABC transporter superfamily.</text>
</comment>
<dbReference type="SMART" id="SM00382">
    <property type="entry name" value="AAA"/>
    <property type="match status" value="1"/>
</dbReference>
<keyword evidence="3 5" id="KW-0067">ATP-binding</keyword>
<keyword evidence="5" id="KW-0378">Hydrolase</keyword>
<feature type="domain" description="ABC transporter" evidence="4">
    <location>
        <begin position="21"/>
        <end position="248"/>
    </location>
</feature>
<dbReference type="InterPro" id="IPR003439">
    <property type="entry name" value="ABC_transporter-like_ATP-bd"/>
</dbReference>
<dbReference type="Pfam" id="PF00005">
    <property type="entry name" value="ABC_tran"/>
    <property type="match status" value="1"/>
</dbReference>
<evidence type="ECO:0000313" key="5">
    <source>
        <dbReference type="EMBL" id="SLN48777.1"/>
    </source>
</evidence>
<evidence type="ECO:0000256" key="3">
    <source>
        <dbReference type="ARBA" id="ARBA00022840"/>
    </source>
</evidence>
<name>A0A1Y5SXH2_9RHOB</name>
<keyword evidence="5" id="KW-0449">Lipoprotein</keyword>
<evidence type="ECO:0000256" key="2">
    <source>
        <dbReference type="ARBA" id="ARBA00022741"/>
    </source>
</evidence>
<dbReference type="InterPro" id="IPR015854">
    <property type="entry name" value="ABC_transpr_LolD-like"/>
</dbReference>
<dbReference type="InterPro" id="IPR027417">
    <property type="entry name" value="P-loop_NTPase"/>
</dbReference>
<accession>A0A1Y5SXH2</accession>
<dbReference type="Gene3D" id="3.40.50.300">
    <property type="entry name" value="P-loop containing nucleotide triphosphate hydrolases"/>
    <property type="match status" value="1"/>
</dbReference>
<dbReference type="GO" id="GO:0005886">
    <property type="term" value="C:plasma membrane"/>
    <property type="evidence" value="ECO:0007669"/>
    <property type="project" value="TreeGrafter"/>
</dbReference>
<protein>
    <submittedName>
        <fullName evidence="5">Lipoprotein-releasing system ATP-binding protein LolD</fullName>
        <ecNumber evidence="5">3.6.3.-</ecNumber>
    </submittedName>
</protein>